<evidence type="ECO:0000313" key="6">
    <source>
        <dbReference type="Proteomes" id="UP000321408"/>
    </source>
</evidence>
<dbReference type="Gene3D" id="3.40.1090.10">
    <property type="entry name" value="Cytosolic phospholipase A2 catalytic domain"/>
    <property type="match status" value="1"/>
</dbReference>
<evidence type="ECO:0000256" key="1">
    <source>
        <dbReference type="ARBA" id="ARBA00022801"/>
    </source>
</evidence>
<keyword evidence="1" id="KW-0378">Hydrolase</keyword>
<feature type="domain" description="PNPLA" evidence="4">
    <location>
        <begin position="5"/>
        <end position="183"/>
    </location>
</feature>
<proteinExistence type="predicted"/>
<dbReference type="GO" id="GO:0016042">
    <property type="term" value="P:lipid catabolic process"/>
    <property type="evidence" value="ECO:0007669"/>
    <property type="project" value="UniProtKB-KW"/>
</dbReference>
<dbReference type="PANTHER" id="PTHR24185">
    <property type="entry name" value="CALCIUM-INDEPENDENT PHOSPHOLIPASE A2-GAMMA"/>
    <property type="match status" value="1"/>
</dbReference>
<dbReference type="KEGG" id="psyt:DSAG12_03737"/>
<dbReference type="GeneID" id="41331705"/>
<keyword evidence="6" id="KW-1185">Reference proteome</keyword>
<evidence type="ECO:0000256" key="3">
    <source>
        <dbReference type="ARBA" id="ARBA00023098"/>
    </source>
</evidence>
<dbReference type="InterPro" id="IPR016035">
    <property type="entry name" value="Acyl_Trfase/lysoPLipase"/>
</dbReference>
<reference evidence="5 6" key="2">
    <citation type="journal article" date="2024" name="Int. J. Syst. Evol. Microbiol.">
        <title>Promethearchaeum syntrophicum gen. nov., sp. nov., an anaerobic, obligately syntrophic archaeon, the first isolate of the lineage 'Asgard' archaea, and proposal of the new archaeal phylum Promethearchaeota phyl. nov. and kingdom Promethearchaeati regn. nov.</title>
        <authorList>
            <person name="Imachi H."/>
            <person name="Nobu M.K."/>
            <person name="Kato S."/>
            <person name="Takaki Y."/>
            <person name="Miyazaki M."/>
            <person name="Miyata M."/>
            <person name="Ogawara M."/>
            <person name="Saito Y."/>
            <person name="Sakai S."/>
            <person name="Tahara Y.O."/>
            <person name="Takano Y."/>
            <person name="Tasumi E."/>
            <person name="Uematsu K."/>
            <person name="Yoshimura T."/>
            <person name="Itoh T."/>
            <person name="Ohkuma M."/>
            <person name="Takai K."/>
        </authorList>
    </citation>
    <scope>NUCLEOTIDE SEQUENCE [LARGE SCALE GENOMIC DNA]</scope>
    <source>
        <strain evidence="5 6">MK-D1</strain>
    </source>
</reference>
<dbReference type="GO" id="GO:0006631">
    <property type="term" value="P:fatty acid metabolic process"/>
    <property type="evidence" value="ECO:0007669"/>
    <property type="project" value="TreeGrafter"/>
</dbReference>
<dbReference type="GO" id="GO:0004620">
    <property type="term" value="F:phospholipase activity"/>
    <property type="evidence" value="ECO:0007669"/>
    <property type="project" value="TreeGrafter"/>
</dbReference>
<sequence>MKRILVLKGGGVRGTIQLDSLRVIEKYYKKQIFEIFDLVVGTSVGAITGGILSLGKFSARDYAELFIKYLPLIFKTYWWRGILGPKYIRENYYTMWENLFGTKKIRMSECKTKYMVASVNLCDNRTHFFKSWEEKDGRLNLRDSIAKSFAAPHYFGQINDKAHKAVWVDGGVGLNNTPLDMAYTEMIRLGWDKEPVHFLLMGTGKVDLSIPYKKAKTLDDFHQILQYMSPSEGGLARIQSTIDQVSRMRIIAKANPLISFKYYDIDIGKEYDGIDKIKFMRQYIAFGTMLSKEVVKDLNNSEDF</sequence>
<reference evidence="5 6" key="1">
    <citation type="journal article" date="2020" name="Nature">
        <title>Isolation of an archaeon at the prokaryote-eukaryote interface.</title>
        <authorList>
            <person name="Imachi H."/>
            <person name="Nobu M.K."/>
            <person name="Nakahara N."/>
            <person name="Morono Y."/>
            <person name="Ogawara M."/>
            <person name="Takaki Y."/>
            <person name="Takano Y."/>
            <person name="Uematsu K."/>
            <person name="Ikuta T."/>
            <person name="Ito M."/>
            <person name="Matsui Y."/>
            <person name="Miyazaki M."/>
            <person name="Murata K."/>
            <person name="Saito Y."/>
            <person name="Sakai S."/>
            <person name="Song C."/>
            <person name="Tasumi E."/>
            <person name="Yamanaka Y."/>
            <person name="Yamaguchi T."/>
            <person name="Kamagata Y."/>
            <person name="Tamaki H."/>
            <person name="Takai K."/>
        </authorList>
    </citation>
    <scope>NUCLEOTIDE SEQUENCE [LARGE SCALE GENOMIC DNA]</scope>
    <source>
        <strain evidence="5 6">MK-D1</strain>
    </source>
</reference>
<protein>
    <submittedName>
        <fullName evidence="5">Patatin-like phospholipase family protein</fullName>
    </submittedName>
</protein>
<dbReference type="RefSeq" id="WP_162306837.1">
    <property type="nucleotide sequence ID" value="NZ_CP042905.2"/>
</dbReference>
<dbReference type="PROSITE" id="PS51635">
    <property type="entry name" value="PNPLA"/>
    <property type="match status" value="1"/>
</dbReference>
<evidence type="ECO:0000313" key="5">
    <source>
        <dbReference type="EMBL" id="QEE17899.1"/>
    </source>
</evidence>
<dbReference type="GO" id="GO:0016020">
    <property type="term" value="C:membrane"/>
    <property type="evidence" value="ECO:0007669"/>
    <property type="project" value="TreeGrafter"/>
</dbReference>
<keyword evidence="3" id="KW-0443">Lipid metabolism</keyword>
<dbReference type="PANTHER" id="PTHR24185:SF1">
    <property type="entry name" value="CALCIUM-INDEPENDENT PHOSPHOLIPASE A2-GAMMA"/>
    <property type="match status" value="1"/>
</dbReference>
<dbReference type="Pfam" id="PF01734">
    <property type="entry name" value="Patatin"/>
    <property type="match status" value="1"/>
</dbReference>
<dbReference type="InterPro" id="IPR002641">
    <property type="entry name" value="PNPLA_dom"/>
</dbReference>
<evidence type="ECO:0000259" key="4">
    <source>
        <dbReference type="PROSITE" id="PS51635"/>
    </source>
</evidence>
<organism evidence="5 6">
    <name type="scientific">Promethearchaeum syntrophicum</name>
    <dbReference type="NCBI Taxonomy" id="2594042"/>
    <lineage>
        <taxon>Archaea</taxon>
        <taxon>Promethearchaeati</taxon>
        <taxon>Promethearchaeota</taxon>
        <taxon>Promethearchaeia</taxon>
        <taxon>Promethearchaeales</taxon>
        <taxon>Promethearchaeaceae</taxon>
        <taxon>Promethearchaeum</taxon>
    </lineage>
</organism>
<evidence type="ECO:0000256" key="2">
    <source>
        <dbReference type="ARBA" id="ARBA00022963"/>
    </source>
</evidence>
<dbReference type="EMBL" id="CP042905">
    <property type="protein sequence ID" value="QEE17899.1"/>
    <property type="molecule type" value="Genomic_DNA"/>
</dbReference>
<keyword evidence="2" id="KW-0442">Lipid degradation</keyword>
<accession>A0A5B9DEZ1</accession>
<dbReference type="SUPFAM" id="SSF52151">
    <property type="entry name" value="FabD/lysophospholipase-like"/>
    <property type="match status" value="1"/>
</dbReference>
<dbReference type="Proteomes" id="UP000321408">
    <property type="component" value="Chromosome"/>
</dbReference>
<dbReference type="AlphaFoldDB" id="A0A5B9DEZ1"/>
<name>A0A5B9DEZ1_9ARCH</name>
<gene>
    <name evidence="5" type="ORF">DSAG12_03737</name>
</gene>